<evidence type="ECO:0000313" key="2">
    <source>
        <dbReference type="EMBL" id="CAF0727761.1"/>
    </source>
</evidence>
<sequence>MQIATLSYRYNPRENVNGDHQAKLRHRQILTTIKNPEKKHKQRRSLFTDLSAHSNVPLPPIKTNGKRPSSIRIKGSGIASSKLGDSSAYSLPHQSRSHSRQSNRSILSGARSRSASPGGTTRPASKLTRLKFGYPIKLRSADFYGPGKSDSELRFREESFVNDSVRSAHQSRRSSIIPSYEPLDDPHLRQFFQSPIVLDIVRKTLNIDANNSYKQNERLSKPFKYKNYSKIKDSDDHLNEDYHRLVTKGSSGYGKLNGYDCIPTYAPARHYRRRSSTVESTQSSSKRRNIVESDLNRSTAQTKHHASANTSVTSFPTSNSNRLEQQKKKKSHKYEKSKQPKPIATSSPLRHPSRHMIEQITANAELLSTAKTNGNVPEHKSEITVHSNLSQDEH</sequence>
<name>A0A813MXC3_9BILA</name>
<gene>
    <name evidence="3" type="ORF">JXQ802_LOCUS6643</name>
    <name evidence="2" type="ORF">PYM288_LOCUS709</name>
</gene>
<evidence type="ECO:0000313" key="3">
    <source>
        <dbReference type="EMBL" id="CAF0850078.1"/>
    </source>
</evidence>
<keyword evidence="5" id="KW-1185">Reference proteome</keyword>
<dbReference type="EMBL" id="CAJNOL010000106">
    <property type="protein sequence ID" value="CAF0850078.1"/>
    <property type="molecule type" value="Genomic_DNA"/>
</dbReference>
<feature type="region of interest" description="Disordered" evidence="1">
    <location>
        <begin position="34"/>
        <end position="126"/>
    </location>
</feature>
<dbReference type="Proteomes" id="UP000663870">
    <property type="component" value="Unassembled WGS sequence"/>
</dbReference>
<reference evidence="2" key="1">
    <citation type="submission" date="2021-02" db="EMBL/GenBank/DDBJ databases">
        <authorList>
            <person name="Nowell W R."/>
        </authorList>
    </citation>
    <scope>NUCLEOTIDE SEQUENCE</scope>
</reference>
<accession>A0A813MXC3</accession>
<comment type="caution">
    <text evidence="2">The sequence shown here is derived from an EMBL/GenBank/DDBJ whole genome shotgun (WGS) entry which is preliminary data.</text>
</comment>
<proteinExistence type="predicted"/>
<protein>
    <submittedName>
        <fullName evidence="2">Uncharacterized protein</fullName>
    </submittedName>
</protein>
<feature type="region of interest" description="Disordered" evidence="1">
    <location>
        <begin position="271"/>
        <end position="355"/>
    </location>
</feature>
<feature type="region of interest" description="Disordered" evidence="1">
    <location>
        <begin position="368"/>
        <end position="394"/>
    </location>
</feature>
<feature type="compositionally biased region" description="Polar residues" evidence="1">
    <location>
        <begin position="296"/>
        <end position="323"/>
    </location>
</feature>
<dbReference type="AlphaFoldDB" id="A0A813MXC3"/>
<evidence type="ECO:0000256" key="1">
    <source>
        <dbReference type="SAM" id="MobiDB-lite"/>
    </source>
</evidence>
<feature type="compositionally biased region" description="Low complexity" evidence="1">
    <location>
        <begin position="102"/>
        <end position="119"/>
    </location>
</feature>
<dbReference type="EMBL" id="CAJNOH010000003">
    <property type="protein sequence ID" value="CAF0727761.1"/>
    <property type="molecule type" value="Genomic_DNA"/>
</dbReference>
<organism evidence="2 4">
    <name type="scientific">Rotaria sordida</name>
    <dbReference type="NCBI Taxonomy" id="392033"/>
    <lineage>
        <taxon>Eukaryota</taxon>
        <taxon>Metazoa</taxon>
        <taxon>Spiralia</taxon>
        <taxon>Gnathifera</taxon>
        <taxon>Rotifera</taxon>
        <taxon>Eurotatoria</taxon>
        <taxon>Bdelloidea</taxon>
        <taxon>Philodinida</taxon>
        <taxon>Philodinidae</taxon>
        <taxon>Rotaria</taxon>
    </lineage>
</organism>
<feature type="compositionally biased region" description="Polar residues" evidence="1">
    <location>
        <begin position="384"/>
        <end position="394"/>
    </location>
</feature>
<evidence type="ECO:0000313" key="4">
    <source>
        <dbReference type="Proteomes" id="UP000663854"/>
    </source>
</evidence>
<dbReference type="Proteomes" id="UP000663854">
    <property type="component" value="Unassembled WGS sequence"/>
</dbReference>
<evidence type="ECO:0000313" key="5">
    <source>
        <dbReference type="Proteomes" id="UP000663870"/>
    </source>
</evidence>